<accession>A0ABV5GNI2</accession>
<keyword evidence="1" id="KW-0812">Transmembrane</keyword>
<name>A0ABV5GNI2_9FLAO</name>
<proteinExistence type="predicted"/>
<organism evidence="2 3">
    <name type="scientific">Flavobacterium jumunjinense</name>
    <dbReference type="NCBI Taxonomy" id="998845"/>
    <lineage>
        <taxon>Bacteria</taxon>
        <taxon>Pseudomonadati</taxon>
        <taxon>Bacteroidota</taxon>
        <taxon>Flavobacteriia</taxon>
        <taxon>Flavobacteriales</taxon>
        <taxon>Flavobacteriaceae</taxon>
        <taxon>Flavobacterium</taxon>
    </lineage>
</organism>
<protein>
    <submittedName>
        <fullName evidence="2">DUF1761 domain-containing protein</fullName>
    </submittedName>
</protein>
<evidence type="ECO:0000313" key="2">
    <source>
        <dbReference type="EMBL" id="MFB9096935.1"/>
    </source>
</evidence>
<evidence type="ECO:0000313" key="3">
    <source>
        <dbReference type="Proteomes" id="UP001589607"/>
    </source>
</evidence>
<dbReference type="Pfam" id="PF08570">
    <property type="entry name" value="DUF1761"/>
    <property type="match status" value="1"/>
</dbReference>
<evidence type="ECO:0000256" key="1">
    <source>
        <dbReference type="SAM" id="Phobius"/>
    </source>
</evidence>
<dbReference type="EMBL" id="JBHMEY010000028">
    <property type="protein sequence ID" value="MFB9096935.1"/>
    <property type="molecule type" value="Genomic_DNA"/>
</dbReference>
<keyword evidence="1" id="KW-0472">Membrane</keyword>
<dbReference type="RefSeq" id="WP_236452822.1">
    <property type="nucleotide sequence ID" value="NZ_CBCSGE010000031.1"/>
</dbReference>
<feature type="transmembrane region" description="Helical" evidence="1">
    <location>
        <begin position="133"/>
        <end position="155"/>
    </location>
</feature>
<comment type="caution">
    <text evidence="2">The sequence shown here is derived from an EMBL/GenBank/DDBJ whole genome shotgun (WGS) entry which is preliminary data.</text>
</comment>
<feature type="transmembrane region" description="Helical" evidence="1">
    <location>
        <begin position="104"/>
        <end position="121"/>
    </location>
</feature>
<keyword evidence="3" id="KW-1185">Reference proteome</keyword>
<feature type="transmembrane region" description="Helical" evidence="1">
    <location>
        <begin position="49"/>
        <end position="69"/>
    </location>
</feature>
<dbReference type="Proteomes" id="UP001589607">
    <property type="component" value="Unassembled WGS sequence"/>
</dbReference>
<sequence>MNFLAILVAALSTFALGAIWYNPKVFGTAWMQESGMTEEKAKKGNMAKIFGFAFLFAILLAFIMPTLVIHETGVIQAAGGDRMDPHVLAFLKAHGGKFSSFKHGALHGAVLGVFFVLPVLGTNSLFEQRSWKYIFINAGYWTASLIIMGGILSAWQ</sequence>
<reference evidence="2 3" key="1">
    <citation type="submission" date="2024-09" db="EMBL/GenBank/DDBJ databases">
        <authorList>
            <person name="Sun Q."/>
            <person name="Mori K."/>
        </authorList>
    </citation>
    <scope>NUCLEOTIDE SEQUENCE [LARGE SCALE GENOMIC DNA]</scope>
    <source>
        <strain evidence="2 3">CECT 7955</strain>
    </source>
</reference>
<gene>
    <name evidence="2" type="ORF">ACFFVF_10440</name>
</gene>
<dbReference type="InterPro" id="IPR013879">
    <property type="entry name" value="DUF1761"/>
</dbReference>
<keyword evidence="1" id="KW-1133">Transmembrane helix</keyword>